<dbReference type="EMBL" id="JARQZJ010000092">
    <property type="protein sequence ID" value="KAK9884106.1"/>
    <property type="molecule type" value="Genomic_DNA"/>
</dbReference>
<evidence type="ECO:0000256" key="2">
    <source>
        <dbReference type="SAM" id="SignalP"/>
    </source>
</evidence>
<gene>
    <name evidence="3" type="ORF">WA026_005059</name>
</gene>
<proteinExistence type="predicted"/>
<protein>
    <submittedName>
        <fullName evidence="3">Uncharacterized protein</fullName>
    </submittedName>
</protein>
<sequence>MLTGPTSVLVLFFAAVQKRQAKDLKAQNVGVQMSITCPWALTCLAKGNRVSRSSTEVGDAFQIRHVEAGLSAMAGGLRRWRLDDPRRSDGRTSQRRRSLPDWQFRPEGSRY</sequence>
<keyword evidence="2" id="KW-0732">Signal</keyword>
<evidence type="ECO:0000256" key="1">
    <source>
        <dbReference type="SAM" id="MobiDB-lite"/>
    </source>
</evidence>
<feature type="region of interest" description="Disordered" evidence="1">
    <location>
        <begin position="81"/>
        <end position="111"/>
    </location>
</feature>
<accession>A0AAW1UTJ2</accession>
<reference evidence="3 4" key="1">
    <citation type="submission" date="2023-03" db="EMBL/GenBank/DDBJ databases">
        <title>Genome insight into feeding habits of ladybird beetles.</title>
        <authorList>
            <person name="Li H.-S."/>
            <person name="Huang Y.-H."/>
            <person name="Pang H."/>
        </authorList>
    </citation>
    <scope>NUCLEOTIDE SEQUENCE [LARGE SCALE GENOMIC DNA]</scope>
    <source>
        <strain evidence="3">SYSU_2023b</strain>
        <tissue evidence="3">Whole body</tissue>
    </source>
</reference>
<evidence type="ECO:0000313" key="3">
    <source>
        <dbReference type="EMBL" id="KAK9884106.1"/>
    </source>
</evidence>
<feature type="chain" id="PRO_5043755070" evidence="2">
    <location>
        <begin position="22"/>
        <end position="111"/>
    </location>
</feature>
<feature type="signal peptide" evidence="2">
    <location>
        <begin position="1"/>
        <end position="21"/>
    </location>
</feature>
<name>A0AAW1UTJ2_9CUCU</name>
<evidence type="ECO:0000313" key="4">
    <source>
        <dbReference type="Proteomes" id="UP001431783"/>
    </source>
</evidence>
<organism evidence="3 4">
    <name type="scientific">Henosepilachna vigintioctopunctata</name>
    <dbReference type="NCBI Taxonomy" id="420089"/>
    <lineage>
        <taxon>Eukaryota</taxon>
        <taxon>Metazoa</taxon>
        <taxon>Ecdysozoa</taxon>
        <taxon>Arthropoda</taxon>
        <taxon>Hexapoda</taxon>
        <taxon>Insecta</taxon>
        <taxon>Pterygota</taxon>
        <taxon>Neoptera</taxon>
        <taxon>Endopterygota</taxon>
        <taxon>Coleoptera</taxon>
        <taxon>Polyphaga</taxon>
        <taxon>Cucujiformia</taxon>
        <taxon>Coccinelloidea</taxon>
        <taxon>Coccinellidae</taxon>
        <taxon>Epilachninae</taxon>
        <taxon>Epilachnini</taxon>
        <taxon>Henosepilachna</taxon>
    </lineage>
</organism>
<dbReference type="Proteomes" id="UP001431783">
    <property type="component" value="Unassembled WGS sequence"/>
</dbReference>
<comment type="caution">
    <text evidence="3">The sequence shown here is derived from an EMBL/GenBank/DDBJ whole genome shotgun (WGS) entry which is preliminary data.</text>
</comment>
<feature type="compositionally biased region" description="Basic and acidic residues" evidence="1">
    <location>
        <begin position="81"/>
        <end position="92"/>
    </location>
</feature>
<keyword evidence="4" id="KW-1185">Reference proteome</keyword>
<dbReference type="AlphaFoldDB" id="A0AAW1UTJ2"/>